<proteinExistence type="predicted"/>
<reference evidence="1" key="1">
    <citation type="submission" date="2021-06" db="EMBL/GenBank/DDBJ databases">
        <authorList>
            <person name="Kallberg Y."/>
            <person name="Tangrot J."/>
            <person name="Rosling A."/>
        </authorList>
    </citation>
    <scope>NUCLEOTIDE SEQUENCE</scope>
    <source>
        <strain evidence="1">IN212</strain>
    </source>
</reference>
<dbReference type="EMBL" id="CAJVPZ010015380">
    <property type="protein sequence ID" value="CAG8665552.1"/>
    <property type="molecule type" value="Genomic_DNA"/>
</dbReference>
<evidence type="ECO:0000313" key="1">
    <source>
        <dbReference type="EMBL" id="CAG8665552.1"/>
    </source>
</evidence>
<evidence type="ECO:0000313" key="2">
    <source>
        <dbReference type="Proteomes" id="UP000789396"/>
    </source>
</evidence>
<gene>
    <name evidence="1" type="ORF">RFULGI_LOCUS9019</name>
</gene>
<name>A0A9N9EA15_9GLOM</name>
<feature type="non-terminal residue" evidence="1">
    <location>
        <position position="273"/>
    </location>
</feature>
<dbReference type="Gene3D" id="3.40.50.150">
    <property type="entry name" value="Vaccinia Virus protein VP39"/>
    <property type="match status" value="1"/>
</dbReference>
<accession>A0A9N9EA15</accession>
<dbReference type="OrthoDB" id="2405035at2759"/>
<sequence length="273" mass="31077">MNNPVDNHIGGGPDQEQEAEKQIIEEFKSLKNDEAHEHIQQRIFALKRGVTVAKSASDFLGSDVRESLIPLMQNVLRGTIKSMNDGCKECNILDVMPGKGTQVDWFLSPELEGNLGKRNNNLYCIEANPDFINHLKLVKAHEKKVKDFYQRSLDTKINFDYFDSSKDEARKNNFTKIAKAREDLLYNGKIVNELKADEKSCPKVESHKLSTFYYAKTLAEVAIMSLDGGFLKYNKSKFDIDHLKNLVNTVKDEANKKISKNEKGRFGLCKAER</sequence>
<protein>
    <submittedName>
        <fullName evidence="1">5374_t:CDS:1</fullName>
    </submittedName>
</protein>
<organism evidence="1 2">
    <name type="scientific">Racocetra fulgida</name>
    <dbReference type="NCBI Taxonomy" id="60492"/>
    <lineage>
        <taxon>Eukaryota</taxon>
        <taxon>Fungi</taxon>
        <taxon>Fungi incertae sedis</taxon>
        <taxon>Mucoromycota</taxon>
        <taxon>Glomeromycotina</taxon>
        <taxon>Glomeromycetes</taxon>
        <taxon>Diversisporales</taxon>
        <taxon>Gigasporaceae</taxon>
        <taxon>Racocetra</taxon>
    </lineage>
</organism>
<comment type="caution">
    <text evidence="1">The sequence shown here is derived from an EMBL/GenBank/DDBJ whole genome shotgun (WGS) entry which is preliminary data.</text>
</comment>
<keyword evidence="2" id="KW-1185">Reference proteome</keyword>
<dbReference type="AlphaFoldDB" id="A0A9N9EA15"/>
<dbReference type="Proteomes" id="UP000789396">
    <property type="component" value="Unassembled WGS sequence"/>
</dbReference>
<dbReference type="InterPro" id="IPR029063">
    <property type="entry name" value="SAM-dependent_MTases_sf"/>
</dbReference>